<dbReference type="PANTHER" id="PTHR13504:SF39">
    <property type="entry name" value="CELL FILAMENTATION PROTEIN"/>
    <property type="match status" value="1"/>
</dbReference>
<dbReference type="InterPro" id="IPR013436">
    <property type="entry name" value="Mobile_mystery_prot_B"/>
</dbReference>
<organism evidence="3 4">
    <name type="scientific">Agrobacterium rosae</name>
    <dbReference type="NCBI Taxonomy" id="1972867"/>
    <lineage>
        <taxon>Bacteria</taxon>
        <taxon>Pseudomonadati</taxon>
        <taxon>Pseudomonadota</taxon>
        <taxon>Alphaproteobacteria</taxon>
        <taxon>Hyphomicrobiales</taxon>
        <taxon>Rhizobiaceae</taxon>
        <taxon>Rhizobium/Agrobacterium group</taxon>
        <taxon>Agrobacterium</taxon>
    </lineage>
</organism>
<dbReference type="RefSeq" id="WP_077123080.1">
    <property type="nucleotide sequence ID" value="NZ_FMUE01000024.1"/>
</dbReference>
<dbReference type="AlphaFoldDB" id="A0A1R3U9E0"/>
<dbReference type="NCBIfam" id="TIGR02613">
    <property type="entry name" value="mob_myst_B"/>
    <property type="match status" value="1"/>
</dbReference>
<protein>
    <submittedName>
        <fullName evidence="3">Mobile mystery protein B</fullName>
    </submittedName>
</protein>
<evidence type="ECO:0000313" key="4">
    <source>
        <dbReference type="Proteomes" id="UP000187891"/>
    </source>
</evidence>
<dbReference type="STRING" id="1907666.DSM25559_5207"/>
<feature type="domain" description="Fido" evidence="2">
    <location>
        <begin position="58"/>
        <end position="196"/>
    </location>
</feature>
<dbReference type="Pfam" id="PF02661">
    <property type="entry name" value="Fic"/>
    <property type="match status" value="1"/>
</dbReference>
<reference evidence="4" key="1">
    <citation type="submission" date="2016-10" db="EMBL/GenBank/DDBJ databases">
        <authorList>
            <person name="Wibberg D."/>
        </authorList>
    </citation>
    <scope>NUCLEOTIDE SEQUENCE [LARGE SCALE GENOMIC DNA]</scope>
</reference>
<dbReference type="PROSITE" id="PS51459">
    <property type="entry name" value="FIDO"/>
    <property type="match status" value="1"/>
</dbReference>
<accession>A0A1R3U9E0</accession>
<dbReference type="InterPro" id="IPR036597">
    <property type="entry name" value="Fido-like_dom_sf"/>
</dbReference>
<dbReference type="Gene3D" id="1.10.3290.10">
    <property type="entry name" value="Fido-like domain"/>
    <property type="match status" value="1"/>
</dbReference>
<dbReference type="PANTHER" id="PTHR13504">
    <property type="entry name" value="FIDO DOMAIN-CONTAINING PROTEIN DDB_G0283145"/>
    <property type="match status" value="1"/>
</dbReference>
<proteinExistence type="predicted"/>
<name>A0A1R3U9E0_9HYPH</name>
<dbReference type="Proteomes" id="UP000187891">
    <property type="component" value="Unassembled WGS sequence"/>
</dbReference>
<evidence type="ECO:0000313" key="3">
    <source>
        <dbReference type="EMBL" id="SCX35900.1"/>
    </source>
</evidence>
<dbReference type="InterPro" id="IPR040198">
    <property type="entry name" value="Fido_containing"/>
</dbReference>
<evidence type="ECO:0000256" key="1">
    <source>
        <dbReference type="PIRSR" id="PIRSR640198-1"/>
    </source>
</evidence>
<evidence type="ECO:0000259" key="2">
    <source>
        <dbReference type="PROSITE" id="PS51459"/>
    </source>
</evidence>
<dbReference type="EMBL" id="FMUE01000024">
    <property type="protein sequence ID" value="SCX35900.1"/>
    <property type="molecule type" value="Genomic_DNA"/>
</dbReference>
<gene>
    <name evidence="3" type="ORF">DSM25559_5207</name>
</gene>
<sequence length="196" mass="22277">MSDPLFDAEDDAATPLTPEEREGLIPTYITLRHELNEAEQIGIEEADRWAFGRKRDVLDERFLTALHKRMFGQVWRWAGQYRTTGRNIGVDAYRIGMDLHQLLDDVRYWVAHGTYGADEVAVRFHHRLVAIHPFPNGNGRHARLAADLLAVQLGAARLTWGRANLVEPKETRQAYVTALRAADDHDIAPLLAFART</sequence>
<dbReference type="SUPFAM" id="SSF140931">
    <property type="entry name" value="Fic-like"/>
    <property type="match status" value="1"/>
</dbReference>
<feature type="active site" evidence="1">
    <location>
        <position position="132"/>
    </location>
</feature>
<dbReference type="InterPro" id="IPR003812">
    <property type="entry name" value="Fido"/>
</dbReference>